<keyword evidence="3" id="KW-0328">Glycosyltransferase</keyword>
<comment type="subcellular location">
    <subcellularLocation>
        <location evidence="1">Cell membrane</location>
        <topology evidence="1">Multi-pass membrane protein</topology>
    </subcellularLocation>
</comment>
<feature type="transmembrane region" description="Helical" evidence="8">
    <location>
        <begin position="191"/>
        <end position="215"/>
    </location>
</feature>
<sequence length="505" mass="54289">MCTERSTGPPFAAWTVDPEDPDLFMNSPLNLLRSRLPVWLVPVPWTLALGLWGLSRQHSVWRDEAATWMAAQRSVPEIWHLLRQVDAVHGLYYLLMHGLFHCFGASTTTLRLPSVLAVAVAAACVTAVGHRLAGVWAGVGAGLAFGLLPAVQFSLQDGRPYALVSAGAALSTLLLVGVLQERGRTGHWVAYGGTVLLCGLLNWLSLLILPAHLATLRWTRARRGVQVRWAVAASAAVAGTLPLILFSRTQAHQVAWIPPLTWQKMIGPAVLLTLGALAALADRPRGGRLSAAAVGLPLLAVPQLGLLAVSLVRPLYLDRYVLFSMLGLALLIGAALAAAVRSTGHRYPRASRWLVPVALAVAVVALLPQSLAQRSPASRVDDVLAVAGEVHRLKRTGDAVLFLPADRRDTAQVSPGDFAGLRDIALVRDPVAAGNLKGEEASAQRIRSAMLAQHRILLVTDAPEVAPPVSAERDRAKADVLKRHFTAVADERVRGRRVTVYERHP</sequence>
<dbReference type="GO" id="GO:0016763">
    <property type="term" value="F:pentosyltransferase activity"/>
    <property type="evidence" value="ECO:0007669"/>
    <property type="project" value="TreeGrafter"/>
</dbReference>
<proteinExistence type="predicted"/>
<evidence type="ECO:0000256" key="3">
    <source>
        <dbReference type="ARBA" id="ARBA00022676"/>
    </source>
</evidence>
<dbReference type="PANTHER" id="PTHR33908:SF3">
    <property type="entry name" value="UNDECAPRENYL PHOSPHATE-ALPHA-4-AMINO-4-DEOXY-L-ARABINOSE ARABINOSYL TRANSFERASE"/>
    <property type="match status" value="1"/>
</dbReference>
<keyword evidence="10" id="KW-1185">Reference proteome</keyword>
<feature type="transmembrane region" description="Helical" evidence="8">
    <location>
        <begin position="135"/>
        <end position="154"/>
    </location>
</feature>
<dbReference type="GO" id="GO:0009103">
    <property type="term" value="P:lipopolysaccharide biosynthetic process"/>
    <property type="evidence" value="ECO:0007669"/>
    <property type="project" value="UniProtKB-ARBA"/>
</dbReference>
<evidence type="ECO:0000256" key="8">
    <source>
        <dbReference type="SAM" id="Phobius"/>
    </source>
</evidence>
<dbReference type="InterPro" id="IPR050297">
    <property type="entry name" value="LipidA_mod_glycosyltrf_83"/>
</dbReference>
<keyword evidence="2" id="KW-1003">Cell membrane</keyword>
<dbReference type="PANTHER" id="PTHR33908">
    <property type="entry name" value="MANNOSYLTRANSFERASE YKCB-RELATED"/>
    <property type="match status" value="1"/>
</dbReference>
<feature type="transmembrane region" description="Helical" evidence="8">
    <location>
        <begin position="320"/>
        <end position="341"/>
    </location>
</feature>
<keyword evidence="4" id="KW-0808">Transferase</keyword>
<reference evidence="9" key="2">
    <citation type="submission" date="2020-09" db="EMBL/GenBank/DDBJ databases">
        <authorList>
            <person name="Sun Q."/>
            <person name="Ohkuma M."/>
        </authorList>
    </citation>
    <scope>NUCLEOTIDE SEQUENCE</scope>
    <source>
        <strain evidence="9">JCM 4369</strain>
    </source>
</reference>
<evidence type="ECO:0000256" key="5">
    <source>
        <dbReference type="ARBA" id="ARBA00022692"/>
    </source>
</evidence>
<evidence type="ECO:0000313" key="9">
    <source>
        <dbReference type="EMBL" id="GGU81535.1"/>
    </source>
</evidence>
<comment type="caution">
    <text evidence="9">The sequence shown here is derived from an EMBL/GenBank/DDBJ whole genome shotgun (WGS) entry which is preliminary data.</text>
</comment>
<dbReference type="AlphaFoldDB" id="A0A918I7D3"/>
<evidence type="ECO:0000256" key="2">
    <source>
        <dbReference type="ARBA" id="ARBA00022475"/>
    </source>
</evidence>
<feature type="transmembrane region" description="Helical" evidence="8">
    <location>
        <begin position="353"/>
        <end position="371"/>
    </location>
</feature>
<accession>A0A918I7D3</accession>
<feature type="transmembrane region" description="Helical" evidence="8">
    <location>
        <begin position="110"/>
        <end position="129"/>
    </location>
</feature>
<evidence type="ECO:0000256" key="1">
    <source>
        <dbReference type="ARBA" id="ARBA00004651"/>
    </source>
</evidence>
<evidence type="ECO:0000313" key="10">
    <source>
        <dbReference type="Proteomes" id="UP000618795"/>
    </source>
</evidence>
<protein>
    <submittedName>
        <fullName evidence="9">Membrane protein</fullName>
    </submittedName>
</protein>
<feature type="transmembrane region" description="Helical" evidence="8">
    <location>
        <begin position="289"/>
        <end position="308"/>
    </location>
</feature>
<dbReference type="GO" id="GO:0010041">
    <property type="term" value="P:response to iron(III) ion"/>
    <property type="evidence" value="ECO:0007669"/>
    <property type="project" value="TreeGrafter"/>
</dbReference>
<name>A0A918I7D3_9ACTN</name>
<feature type="transmembrane region" description="Helical" evidence="8">
    <location>
        <begin position="161"/>
        <end position="179"/>
    </location>
</feature>
<gene>
    <name evidence="9" type="ORF">GCM10010260_12430</name>
</gene>
<evidence type="ECO:0000256" key="7">
    <source>
        <dbReference type="ARBA" id="ARBA00023136"/>
    </source>
</evidence>
<feature type="transmembrane region" description="Helical" evidence="8">
    <location>
        <begin position="227"/>
        <end position="245"/>
    </location>
</feature>
<organism evidence="9 10">
    <name type="scientific">Streptomyces filipinensis</name>
    <dbReference type="NCBI Taxonomy" id="66887"/>
    <lineage>
        <taxon>Bacteria</taxon>
        <taxon>Bacillati</taxon>
        <taxon>Actinomycetota</taxon>
        <taxon>Actinomycetes</taxon>
        <taxon>Kitasatosporales</taxon>
        <taxon>Streptomycetaceae</taxon>
        <taxon>Streptomyces</taxon>
    </lineage>
</organism>
<keyword evidence="7 8" id="KW-0472">Membrane</keyword>
<reference evidence="9" key="1">
    <citation type="journal article" date="2014" name="Int. J. Syst. Evol. Microbiol.">
        <title>Complete genome sequence of Corynebacterium casei LMG S-19264T (=DSM 44701T), isolated from a smear-ripened cheese.</title>
        <authorList>
            <consortium name="US DOE Joint Genome Institute (JGI-PGF)"/>
            <person name="Walter F."/>
            <person name="Albersmeier A."/>
            <person name="Kalinowski J."/>
            <person name="Ruckert C."/>
        </authorList>
    </citation>
    <scope>NUCLEOTIDE SEQUENCE</scope>
    <source>
        <strain evidence="9">JCM 4369</strain>
    </source>
</reference>
<evidence type="ECO:0000256" key="6">
    <source>
        <dbReference type="ARBA" id="ARBA00022989"/>
    </source>
</evidence>
<dbReference type="GO" id="GO:0005886">
    <property type="term" value="C:plasma membrane"/>
    <property type="evidence" value="ECO:0007669"/>
    <property type="project" value="UniProtKB-SubCell"/>
</dbReference>
<feature type="transmembrane region" description="Helical" evidence="8">
    <location>
        <begin position="265"/>
        <end position="282"/>
    </location>
</feature>
<keyword evidence="5 8" id="KW-0812">Transmembrane</keyword>
<dbReference type="Proteomes" id="UP000618795">
    <property type="component" value="Unassembled WGS sequence"/>
</dbReference>
<keyword evidence="6 8" id="KW-1133">Transmembrane helix</keyword>
<dbReference type="EMBL" id="BMTD01000002">
    <property type="protein sequence ID" value="GGU81535.1"/>
    <property type="molecule type" value="Genomic_DNA"/>
</dbReference>
<evidence type="ECO:0000256" key="4">
    <source>
        <dbReference type="ARBA" id="ARBA00022679"/>
    </source>
</evidence>